<feature type="domain" description="AB hydrolase-1" evidence="1">
    <location>
        <begin position="27"/>
        <end position="130"/>
    </location>
</feature>
<dbReference type="InterPro" id="IPR050266">
    <property type="entry name" value="AB_hydrolase_sf"/>
</dbReference>
<sequence length="266" mass="30215">MSAENMKITVFQGIKVAYDSFGVGSEALVFIHGWTCSSSLWYQQEKLLLHQHRSLLIDLPGHGRSDAPEQEYSQEFFARSVKAVLDDTAITKAVLIGHSMGGPVSTMVLRLFPPLIAGIVYVDSFFHSPESYLSGIERRQLGEKLQHDENFAALINCFWTARTTPDARTKVLRTMMGTARHVRVNAVTSDSLPHAYRWDEVFEIPALMIATPARARIDLHWLLHVPKLKITTWADHGHFLFMEDPERFNTEIEEFLTVHQPLKGSR</sequence>
<dbReference type="SUPFAM" id="SSF53474">
    <property type="entry name" value="alpha/beta-Hydrolases"/>
    <property type="match status" value="1"/>
</dbReference>
<keyword evidence="3" id="KW-1185">Reference proteome</keyword>
<organism evidence="2 3">
    <name type="scientific">Rhinocladiella mackenziei CBS 650.93</name>
    <dbReference type="NCBI Taxonomy" id="1442369"/>
    <lineage>
        <taxon>Eukaryota</taxon>
        <taxon>Fungi</taxon>
        <taxon>Dikarya</taxon>
        <taxon>Ascomycota</taxon>
        <taxon>Pezizomycotina</taxon>
        <taxon>Eurotiomycetes</taxon>
        <taxon>Chaetothyriomycetidae</taxon>
        <taxon>Chaetothyriales</taxon>
        <taxon>Herpotrichiellaceae</taxon>
        <taxon>Rhinocladiella</taxon>
    </lineage>
</organism>
<dbReference type="InterPro" id="IPR029058">
    <property type="entry name" value="AB_hydrolase_fold"/>
</dbReference>
<dbReference type="VEuPathDB" id="FungiDB:Z518_05723"/>
<dbReference type="Pfam" id="PF00561">
    <property type="entry name" value="Abhydrolase_1"/>
    <property type="match status" value="1"/>
</dbReference>
<dbReference type="OrthoDB" id="408373at2759"/>
<dbReference type="HOGENOM" id="CLU_020336_50_4_1"/>
<accession>A0A0D2FRQ8</accession>
<dbReference type="GeneID" id="25293794"/>
<dbReference type="RefSeq" id="XP_013271988.1">
    <property type="nucleotide sequence ID" value="XM_013416534.1"/>
</dbReference>
<gene>
    <name evidence="2" type="ORF">Z518_05723</name>
</gene>
<dbReference type="PANTHER" id="PTHR43798">
    <property type="entry name" value="MONOACYLGLYCEROL LIPASE"/>
    <property type="match status" value="1"/>
</dbReference>
<dbReference type="EMBL" id="KN847478">
    <property type="protein sequence ID" value="KIX04852.1"/>
    <property type="molecule type" value="Genomic_DNA"/>
</dbReference>
<dbReference type="STRING" id="1442369.A0A0D2FRQ8"/>
<dbReference type="GO" id="GO:0016020">
    <property type="term" value="C:membrane"/>
    <property type="evidence" value="ECO:0007669"/>
    <property type="project" value="TreeGrafter"/>
</dbReference>
<evidence type="ECO:0000259" key="1">
    <source>
        <dbReference type="Pfam" id="PF00561"/>
    </source>
</evidence>
<dbReference type="AlphaFoldDB" id="A0A0D2FRQ8"/>
<reference evidence="2 3" key="1">
    <citation type="submission" date="2015-01" db="EMBL/GenBank/DDBJ databases">
        <title>The Genome Sequence of Rhinocladiella mackenzie CBS 650.93.</title>
        <authorList>
            <consortium name="The Broad Institute Genomics Platform"/>
            <person name="Cuomo C."/>
            <person name="de Hoog S."/>
            <person name="Gorbushina A."/>
            <person name="Stielow B."/>
            <person name="Teixiera M."/>
            <person name="Abouelleil A."/>
            <person name="Chapman S.B."/>
            <person name="Priest M."/>
            <person name="Young S.K."/>
            <person name="Wortman J."/>
            <person name="Nusbaum C."/>
            <person name="Birren B."/>
        </authorList>
    </citation>
    <scope>NUCLEOTIDE SEQUENCE [LARGE SCALE GENOMIC DNA]</scope>
    <source>
        <strain evidence="2 3">CBS 650.93</strain>
    </source>
</reference>
<dbReference type="PANTHER" id="PTHR43798:SF33">
    <property type="entry name" value="HYDROLASE, PUTATIVE (AFU_ORTHOLOGUE AFUA_2G14860)-RELATED"/>
    <property type="match status" value="1"/>
</dbReference>
<dbReference type="Gene3D" id="3.40.50.1820">
    <property type="entry name" value="alpha/beta hydrolase"/>
    <property type="match status" value="1"/>
</dbReference>
<protein>
    <recommendedName>
        <fullName evidence="1">AB hydrolase-1 domain-containing protein</fullName>
    </recommendedName>
</protein>
<proteinExistence type="predicted"/>
<dbReference type="InterPro" id="IPR000073">
    <property type="entry name" value="AB_hydrolase_1"/>
</dbReference>
<evidence type="ECO:0000313" key="2">
    <source>
        <dbReference type="EMBL" id="KIX04852.1"/>
    </source>
</evidence>
<evidence type="ECO:0000313" key="3">
    <source>
        <dbReference type="Proteomes" id="UP000053617"/>
    </source>
</evidence>
<name>A0A0D2FRQ8_9EURO</name>
<dbReference type="Proteomes" id="UP000053617">
    <property type="component" value="Unassembled WGS sequence"/>
</dbReference>